<dbReference type="GO" id="GO:0007186">
    <property type="term" value="P:G protein-coupled receptor signaling pathway"/>
    <property type="evidence" value="ECO:0007669"/>
    <property type="project" value="TreeGrafter"/>
</dbReference>
<dbReference type="GO" id="GO:0005524">
    <property type="term" value="F:ATP binding"/>
    <property type="evidence" value="ECO:0007669"/>
    <property type="project" value="UniProtKB-KW"/>
</dbReference>
<sequence>MADLEAVLADVSYLMAMEKSKSTPAARASKKIILPEPSIRSVMQKYLEERDELTFDKIYNQKIEGLSKFLIYNVVVVVRELNVSLFCWLSAQHYVSCFLWPGGSCAPLPALQSVSIQSLTGCVPAVVAYQGTTATLQACAGFTYSSHPHPMRIGSVNCPLLHLRLQLLSLCQA</sequence>
<keyword evidence="2" id="KW-0808">Transferase</keyword>
<evidence type="ECO:0000256" key="5">
    <source>
        <dbReference type="ARBA" id="ARBA00022840"/>
    </source>
</evidence>
<dbReference type="EMBL" id="JAHHUM010000341">
    <property type="protein sequence ID" value="KAK5620711.1"/>
    <property type="molecule type" value="Genomic_DNA"/>
</dbReference>
<dbReference type="GO" id="GO:0001664">
    <property type="term" value="F:G protein-coupled receptor binding"/>
    <property type="evidence" value="ECO:0007669"/>
    <property type="project" value="TreeGrafter"/>
</dbReference>
<evidence type="ECO:0000313" key="6">
    <source>
        <dbReference type="EMBL" id="KAK5620711.1"/>
    </source>
</evidence>
<keyword evidence="5" id="KW-0067">ATP-binding</keyword>
<protein>
    <submittedName>
        <fullName evidence="6">Uncharacterized protein</fullName>
    </submittedName>
</protein>
<keyword evidence="7" id="KW-1185">Reference proteome</keyword>
<dbReference type="PANTHER" id="PTHR24355">
    <property type="entry name" value="G PROTEIN-COUPLED RECEPTOR KINASE/RIBOSOMAL PROTEIN S6 KINASE"/>
    <property type="match status" value="1"/>
</dbReference>
<evidence type="ECO:0000313" key="7">
    <source>
        <dbReference type="Proteomes" id="UP001311232"/>
    </source>
</evidence>
<dbReference type="Proteomes" id="UP001311232">
    <property type="component" value="Unassembled WGS sequence"/>
</dbReference>
<dbReference type="Gene3D" id="1.10.287.1270">
    <property type="match status" value="1"/>
</dbReference>
<accession>A0AAV9SHJ9</accession>
<organism evidence="6 7">
    <name type="scientific">Crenichthys baileyi</name>
    <name type="common">White River springfish</name>
    <dbReference type="NCBI Taxonomy" id="28760"/>
    <lineage>
        <taxon>Eukaryota</taxon>
        <taxon>Metazoa</taxon>
        <taxon>Chordata</taxon>
        <taxon>Craniata</taxon>
        <taxon>Vertebrata</taxon>
        <taxon>Euteleostomi</taxon>
        <taxon>Actinopterygii</taxon>
        <taxon>Neopterygii</taxon>
        <taxon>Teleostei</taxon>
        <taxon>Neoteleostei</taxon>
        <taxon>Acanthomorphata</taxon>
        <taxon>Ovalentaria</taxon>
        <taxon>Atherinomorphae</taxon>
        <taxon>Cyprinodontiformes</taxon>
        <taxon>Goodeidae</taxon>
        <taxon>Crenichthys</taxon>
    </lineage>
</organism>
<evidence type="ECO:0000256" key="2">
    <source>
        <dbReference type="ARBA" id="ARBA00022679"/>
    </source>
</evidence>
<evidence type="ECO:0000256" key="3">
    <source>
        <dbReference type="ARBA" id="ARBA00022741"/>
    </source>
</evidence>
<dbReference type="AlphaFoldDB" id="A0AAV9SHJ9"/>
<proteinExistence type="predicted"/>
<name>A0AAV9SHJ9_9TELE</name>
<gene>
    <name evidence="6" type="ORF">CRENBAI_020000</name>
</gene>
<dbReference type="PANTHER" id="PTHR24355:SF18">
    <property type="entry name" value="G PROTEIN-COUPLED RECEPTOR KINASE"/>
    <property type="match status" value="1"/>
</dbReference>
<dbReference type="GO" id="GO:0009966">
    <property type="term" value="P:regulation of signal transduction"/>
    <property type="evidence" value="ECO:0007669"/>
    <property type="project" value="TreeGrafter"/>
</dbReference>
<keyword evidence="1" id="KW-0723">Serine/threonine-protein kinase</keyword>
<keyword evidence="3" id="KW-0547">Nucleotide-binding</keyword>
<evidence type="ECO:0000256" key="4">
    <source>
        <dbReference type="ARBA" id="ARBA00022777"/>
    </source>
</evidence>
<dbReference type="GO" id="GO:0004703">
    <property type="term" value="F:G protein-coupled receptor kinase activity"/>
    <property type="evidence" value="ECO:0007669"/>
    <property type="project" value="TreeGrafter"/>
</dbReference>
<comment type="caution">
    <text evidence="6">The sequence shown here is derived from an EMBL/GenBank/DDBJ whole genome shotgun (WGS) entry which is preliminary data.</text>
</comment>
<keyword evidence="4" id="KW-0418">Kinase</keyword>
<evidence type="ECO:0000256" key="1">
    <source>
        <dbReference type="ARBA" id="ARBA00022527"/>
    </source>
</evidence>
<reference evidence="6 7" key="1">
    <citation type="submission" date="2021-06" db="EMBL/GenBank/DDBJ databases">
        <authorList>
            <person name="Palmer J.M."/>
        </authorList>
    </citation>
    <scope>NUCLEOTIDE SEQUENCE [LARGE SCALE GENOMIC DNA]</scope>
    <source>
        <strain evidence="6 7">MEX-2019</strain>
        <tissue evidence="6">Muscle</tissue>
    </source>
</reference>